<evidence type="ECO:0000256" key="1">
    <source>
        <dbReference type="SAM" id="MobiDB-lite"/>
    </source>
</evidence>
<dbReference type="InterPro" id="IPR010982">
    <property type="entry name" value="Lambda_DNA-bd_dom_sf"/>
</dbReference>
<dbReference type="Gene3D" id="1.10.260.40">
    <property type="entry name" value="lambda repressor-like DNA-binding domains"/>
    <property type="match status" value="1"/>
</dbReference>
<dbReference type="CDD" id="cd00093">
    <property type="entry name" value="HTH_XRE"/>
    <property type="match status" value="1"/>
</dbReference>
<dbReference type="Proteomes" id="UP000219922">
    <property type="component" value="Unassembled WGS sequence"/>
</dbReference>
<feature type="region of interest" description="Disordered" evidence="1">
    <location>
        <begin position="189"/>
        <end position="231"/>
    </location>
</feature>
<comment type="caution">
    <text evidence="3">The sequence shown here is derived from an EMBL/GenBank/DDBJ whole genome shotgun (WGS) entry which is preliminary data.</text>
</comment>
<dbReference type="Pfam" id="PF01381">
    <property type="entry name" value="HTH_3"/>
    <property type="match status" value="1"/>
</dbReference>
<name>A0A9X6XW33_BACCE</name>
<dbReference type="AlphaFoldDB" id="A0A9X6XW33"/>
<feature type="compositionally biased region" description="Basic and acidic residues" evidence="1">
    <location>
        <begin position="222"/>
        <end position="231"/>
    </location>
</feature>
<organism evidence="3 4">
    <name type="scientific">Bacillus cereus</name>
    <dbReference type="NCBI Taxonomy" id="1396"/>
    <lineage>
        <taxon>Bacteria</taxon>
        <taxon>Bacillati</taxon>
        <taxon>Bacillota</taxon>
        <taxon>Bacilli</taxon>
        <taxon>Bacillales</taxon>
        <taxon>Bacillaceae</taxon>
        <taxon>Bacillus</taxon>
        <taxon>Bacillus cereus group</taxon>
    </lineage>
</organism>
<accession>A0A9X6XW33</accession>
<proteinExistence type="predicted"/>
<evidence type="ECO:0000259" key="2">
    <source>
        <dbReference type="PROSITE" id="PS50943"/>
    </source>
</evidence>
<dbReference type="InterPro" id="IPR001387">
    <property type="entry name" value="Cro/C1-type_HTH"/>
</dbReference>
<dbReference type="RefSeq" id="WP_098006164.1">
    <property type="nucleotide sequence ID" value="NZ_NVMX01000061.1"/>
</dbReference>
<feature type="domain" description="HTH cro/C1-type" evidence="2">
    <location>
        <begin position="47"/>
        <end position="89"/>
    </location>
</feature>
<gene>
    <name evidence="3" type="ORF">CON36_29300</name>
</gene>
<dbReference type="SUPFAM" id="SSF47413">
    <property type="entry name" value="lambda repressor-like DNA-binding domains"/>
    <property type="match status" value="1"/>
</dbReference>
<evidence type="ECO:0000313" key="4">
    <source>
        <dbReference type="Proteomes" id="UP000219922"/>
    </source>
</evidence>
<feature type="compositionally biased region" description="Polar residues" evidence="1">
    <location>
        <begin position="193"/>
        <end position="221"/>
    </location>
</feature>
<reference evidence="3 4" key="1">
    <citation type="submission" date="2017-09" db="EMBL/GenBank/DDBJ databases">
        <title>Large-scale bioinformatics analysis of Bacillus genomes uncovers conserved roles of natural products in bacterial physiology.</title>
        <authorList>
            <consortium name="Agbiome Team Llc"/>
            <person name="Bleich R.M."/>
            <person name="Grubbs K.J."/>
            <person name="Santa Maria K.C."/>
            <person name="Allen S.E."/>
            <person name="Farag S."/>
            <person name="Shank E.A."/>
            <person name="Bowers A."/>
        </authorList>
    </citation>
    <scope>NUCLEOTIDE SEQUENCE [LARGE SCALE GENOMIC DNA]</scope>
    <source>
        <strain evidence="3 4">AFS092789</strain>
    </source>
</reference>
<dbReference type="EMBL" id="NVMX01000061">
    <property type="protein sequence ID" value="PDZ95254.1"/>
    <property type="molecule type" value="Genomic_DNA"/>
</dbReference>
<protein>
    <recommendedName>
        <fullName evidence="2">HTH cro/C1-type domain-containing protein</fullName>
    </recommendedName>
</protein>
<dbReference type="PROSITE" id="PS50943">
    <property type="entry name" value="HTH_CROC1"/>
    <property type="match status" value="1"/>
</dbReference>
<sequence length="231" mass="26389">MTQSELLRIDRNEKLECKLSEILEKFIENKMTIKKGDKDVYLQDIEAELASYCNISVNDIASIKAGESEPSLYVATKMAEFFGVSVEKLFEGNWYVVNKGDMIITKTNAGLLSYNVVTFNEKGRYVLHNIMGGRTAIEFDNIKQLNQCIENVELQTNAGYERVVKHIPHNTVQQYMLIHLFDMEHRNEPQETVVEQNQPISASPSNFVGTDNDGSNNSTVSEKNKTFYDKW</sequence>
<dbReference type="GO" id="GO:0003677">
    <property type="term" value="F:DNA binding"/>
    <property type="evidence" value="ECO:0007669"/>
    <property type="project" value="InterPro"/>
</dbReference>
<evidence type="ECO:0000313" key="3">
    <source>
        <dbReference type="EMBL" id="PDZ95254.1"/>
    </source>
</evidence>
<dbReference type="SMART" id="SM00530">
    <property type="entry name" value="HTH_XRE"/>
    <property type="match status" value="1"/>
</dbReference>